<dbReference type="Pfam" id="PF13520">
    <property type="entry name" value="AA_permease_2"/>
    <property type="match status" value="1"/>
</dbReference>
<reference evidence="7" key="1">
    <citation type="journal article" date="2014" name="Front. Microbiol.">
        <title>High frequency of phylogenetically diverse reductive dehalogenase-homologous genes in deep subseafloor sedimentary metagenomes.</title>
        <authorList>
            <person name="Kawai M."/>
            <person name="Futagami T."/>
            <person name="Toyoda A."/>
            <person name="Takaki Y."/>
            <person name="Nishi S."/>
            <person name="Hori S."/>
            <person name="Arai W."/>
            <person name="Tsubouchi T."/>
            <person name="Morono Y."/>
            <person name="Uchiyama I."/>
            <person name="Ito T."/>
            <person name="Fujiyama A."/>
            <person name="Inagaki F."/>
            <person name="Takami H."/>
        </authorList>
    </citation>
    <scope>NUCLEOTIDE SEQUENCE</scope>
    <source>
        <strain evidence="7">Expedition CK06-06</strain>
    </source>
</reference>
<feature type="transmembrane region" description="Helical" evidence="6">
    <location>
        <begin position="66"/>
        <end position="90"/>
    </location>
</feature>
<evidence type="ECO:0000256" key="2">
    <source>
        <dbReference type="ARBA" id="ARBA00022475"/>
    </source>
</evidence>
<feature type="transmembrane region" description="Helical" evidence="6">
    <location>
        <begin position="28"/>
        <end position="54"/>
    </location>
</feature>
<proteinExistence type="predicted"/>
<evidence type="ECO:0000256" key="4">
    <source>
        <dbReference type="ARBA" id="ARBA00022989"/>
    </source>
</evidence>
<feature type="non-terminal residue" evidence="7">
    <location>
        <position position="203"/>
    </location>
</feature>
<keyword evidence="5 6" id="KW-0472">Membrane</keyword>
<protein>
    <submittedName>
        <fullName evidence="7">Uncharacterized protein</fullName>
    </submittedName>
</protein>
<feature type="transmembrane region" description="Helical" evidence="6">
    <location>
        <begin position="122"/>
        <end position="143"/>
    </location>
</feature>
<organism evidence="7">
    <name type="scientific">marine sediment metagenome</name>
    <dbReference type="NCBI Taxonomy" id="412755"/>
    <lineage>
        <taxon>unclassified sequences</taxon>
        <taxon>metagenomes</taxon>
        <taxon>ecological metagenomes</taxon>
    </lineage>
</organism>
<sequence>SLFGANAAEYTQAAIDQGMADTAAGNTYWGAVGTAMLAAYWAYIGYAAASFVAGEVKEAHKSLPKAMFTSGLVIIGIYMTISTLMARAAMMAGKVGDFSLMSAIGYLNFGGGSFADAGLNSIGGWMPVIGAISAAIAPPGFMIECMNSPKYIPLFPKRSASAAQPNIATSDTKIIAFTGECHFSLTFANLSGKTLSKAIANII</sequence>
<name>X1DUM1_9ZZZZ</name>
<feature type="non-terminal residue" evidence="7">
    <location>
        <position position="1"/>
    </location>
</feature>
<comment type="subcellular location">
    <subcellularLocation>
        <location evidence="1">Cell membrane</location>
        <topology evidence="1">Multi-pass membrane protein</topology>
    </subcellularLocation>
</comment>
<dbReference type="AlphaFoldDB" id="X1DUM1"/>
<dbReference type="PANTHER" id="PTHR42770:SF7">
    <property type="entry name" value="MEMBRANE PROTEIN"/>
    <property type="match status" value="1"/>
</dbReference>
<keyword evidence="4 6" id="KW-1133">Transmembrane helix</keyword>
<dbReference type="GO" id="GO:0005886">
    <property type="term" value="C:plasma membrane"/>
    <property type="evidence" value="ECO:0007669"/>
    <property type="project" value="UniProtKB-SubCell"/>
</dbReference>
<dbReference type="GO" id="GO:0022857">
    <property type="term" value="F:transmembrane transporter activity"/>
    <property type="evidence" value="ECO:0007669"/>
    <property type="project" value="InterPro"/>
</dbReference>
<dbReference type="PANTHER" id="PTHR42770">
    <property type="entry name" value="AMINO ACID TRANSPORTER-RELATED"/>
    <property type="match status" value="1"/>
</dbReference>
<gene>
    <name evidence="7" type="ORF">S01H4_59466</name>
</gene>
<evidence type="ECO:0000256" key="6">
    <source>
        <dbReference type="SAM" id="Phobius"/>
    </source>
</evidence>
<keyword evidence="3 6" id="KW-0812">Transmembrane</keyword>
<evidence type="ECO:0000256" key="5">
    <source>
        <dbReference type="ARBA" id="ARBA00023136"/>
    </source>
</evidence>
<accession>X1DUM1</accession>
<dbReference type="Gene3D" id="1.20.1740.10">
    <property type="entry name" value="Amino acid/polyamine transporter I"/>
    <property type="match status" value="1"/>
</dbReference>
<evidence type="ECO:0000313" key="7">
    <source>
        <dbReference type="EMBL" id="GAH08654.1"/>
    </source>
</evidence>
<dbReference type="EMBL" id="BART01034879">
    <property type="protein sequence ID" value="GAH08654.1"/>
    <property type="molecule type" value="Genomic_DNA"/>
</dbReference>
<dbReference type="InterPro" id="IPR002293">
    <property type="entry name" value="AA/rel_permease1"/>
</dbReference>
<evidence type="ECO:0000256" key="3">
    <source>
        <dbReference type="ARBA" id="ARBA00022692"/>
    </source>
</evidence>
<dbReference type="InterPro" id="IPR050367">
    <property type="entry name" value="APC_superfamily"/>
</dbReference>
<keyword evidence="2" id="KW-1003">Cell membrane</keyword>
<evidence type="ECO:0000256" key="1">
    <source>
        <dbReference type="ARBA" id="ARBA00004651"/>
    </source>
</evidence>
<comment type="caution">
    <text evidence="7">The sequence shown here is derived from an EMBL/GenBank/DDBJ whole genome shotgun (WGS) entry which is preliminary data.</text>
</comment>